<dbReference type="PANTHER" id="PTHR18964:SF149">
    <property type="entry name" value="BIFUNCTIONAL UDP-N-ACETYLGLUCOSAMINE 2-EPIMERASE_N-ACETYLMANNOSAMINE KINASE"/>
    <property type="match status" value="1"/>
</dbReference>
<dbReference type="InterPro" id="IPR000600">
    <property type="entry name" value="ROK"/>
</dbReference>
<reference evidence="2 3" key="1">
    <citation type="journal article" date="2019" name="Int. J. Syst. Evol. Microbiol.">
        <title>The Global Catalogue of Microorganisms (GCM) 10K type strain sequencing project: providing services to taxonomists for standard genome sequencing and annotation.</title>
        <authorList>
            <consortium name="The Broad Institute Genomics Platform"/>
            <consortium name="The Broad Institute Genome Sequencing Center for Infectious Disease"/>
            <person name="Wu L."/>
            <person name="Ma J."/>
        </authorList>
    </citation>
    <scope>NUCLEOTIDE SEQUENCE [LARGE SCALE GENOMIC DNA]</scope>
    <source>
        <strain evidence="2 3">JCM 15589</strain>
    </source>
</reference>
<evidence type="ECO:0000313" key="3">
    <source>
        <dbReference type="Proteomes" id="UP001501138"/>
    </source>
</evidence>
<comment type="caution">
    <text evidence="2">The sequence shown here is derived from an EMBL/GenBank/DDBJ whole genome shotgun (WGS) entry which is preliminary data.</text>
</comment>
<dbReference type="PANTHER" id="PTHR18964">
    <property type="entry name" value="ROK (REPRESSOR, ORF, KINASE) FAMILY"/>
    <property type="match status" value="1"/>
</dbReference>
<dbReference type="Gene3D" id="1.10.10.10">
    <property type="entry name" value="Winged helix-like DNA-binding domain superfamily/Winged helix DNA-binding domain"/>
    <property type="match status" value="1"/>
</dbReference>
<organism evidence="2 3">
    <name type="scientific">Isoptericola hypogeus</name>
    <dbReference type="NCBI Taxonomy" id="300179"/>
    <lineage>
        <taxon>Bacteria</taxon>
        <taxon>Bacillati</taxon>
        <taxon>Actinomycetota</taxon>
        <taxon>Actinomycetes</taxon>
        <taxon>Micrococcales</taxon>
        <taxon>Promicromonosporaceae</taxon>
        <taxon>Isoptericola</taxon>
    </lineage>
</organism>
<dbReference type="Proteomes" id="UP001501138">
    <property type="component" value="Unassembled WGS sequence"/>
</dbReference>
<dbReference type="EMBL" id="BAAAPM010000003">
    <property type="protein sequence ID" value="GAA1718937.1"/>
    <property type="molecule type" value="Genomic_DNA"/>
</dbReference>
<protein>
    <recommendedName>
        <fullName evidence="4">NBD/HSP70 family sugar kinase</fullName>
    </recommendedName>
</protein>
<dbReference type="Pfam" id="PF00480">
    <property type="entry name" value="ROK"/>
    <property type="match status" value="1"/>
</dbReference>
<comment type="similarity">
    <text evidence="1">Belongs to the ROK (NagC/XylR) family.</text>
</comment>
<evidence type="ECO:0000313" key="2">
    <source>
        <dbReference type="EMBL" id="GAA1718937.1"/>
    </source>
</evidence>
<dbReference type="SUPFAM" id="SSF53067">
    <property type="entry name" value="Actin-like ATPase domain"/>
    <property type="match status" value="1"/>
</dbReference>
<sequence>MVVARAGSKELIRQINEALVLDVVRDLGPVARGAIAARTGLSPATVTGIAGRMIELGMLVESDVHQGARGRPARLLELGDDAFVVAGARVATDHVDVVLVSLRGEVVVSHREPLGSTDPSDVARAVARAVAAVSDGRSSSLFGVGVAVSGVVDHARGRVRHSGSLGWEDVPLRDELDHALGRSTTLDSYVNCLAQRLLLFDRSRNGRDLLVVNVGISLGASIVVQGAIHRGFDGAVGGLAHSRLPGGGPSRRCHCGAVDCLETRASRWGIEQELERRGLPLDPSSDGAAAIVEDAVNHLALGVANVAKVLGPERVVLAVTPDMDLPQLTDGLAAAVGREYVHHNAPAPQVTVELADHLALATGAAYVSLARLFTPSGAVGTVRRPGLPVAG</sequence>
<dbReference type="InterPro" id="IPR043129">
    <property type="entry name" value="ATPase_NBD"/>
</dbReference>
<gene>
    <name evidence="2" type="ORF">GCM10009809_13480</name>
</gene>
<dbReference type="InterPro" id="IPR036390">
    <property type="entry name" value="WH_DNA-bd_sf"/>
</dbReference>
<dbReference type="InterPro" id="IPR036388">
    <property type="entry name" value="WH-like_DNA-bd_sf"/>
</dbReference>
<name>A0ABN2J6D3_9MICO</name>
<evidence type="ECO:0000256" key="1">
    <source>
        <dbReference type="ARBA" id="ARBA00006479"/>
    </source>
</evidence>
<dbReference type="Gene3D" id="3.30.420.40">
    <property type="match status" value="2"/>
</dbReference>
<proteinExistence type="inferred from homology"/>
<dbReference type="SUPFAM" id="SSF46785">
    <property type="entry name" value="Winged helix' DNA-binding domain"/>
    <property type="match status" value="1"/>
</dbReference>
<dbReference type="RefSeq" id="WP_344246909.1">
    <property type="nucleotide sequence ID" value="NZ_BAAAPM010000003.1"/>
</dbReference>
<accession>A0ABN2J6D3</accession>
<evidence type="ECO:0008006" key="4">
    <source>
        <dbReference type="Google" id="ProtNLM"/>
    </source>
</evidence>
<keyword evidence="3" id="KW-1185">Reference proteome</keyword>